<gene>
    <name evidence="1" type="ORF">LSAT_V11C700377210</name>
</gene>
<sequence>MKNTIHELMMNGSWVSDIESIKFEALHVFINKFKELHTCLSDVDCAFLKGNFSLDEIKNDIWNCGGDTASGLDAFTFQFINKYCNVMQDDVMRFVKYFEASGRFARAYDFLNWFDFFLKWGLETGGVFGSRGLNSAMKSACQSTIFRGIQIPNNGTFISHLFYADDAIFFWRLVQFQLLKYGEDPQMFSSDVWFKGKLP</sequence>
<evidence type="ECO:0000313" key="2">
    <source>
        <dbReference type="Proteomes" id="UP000235145"/>
    </source>
</evidence>
<evidence type="ECO:0008006" key="3">
    <source>
        <dbReference type="Google" id="ProtNLM"/>
    </source>
</evidence>
<comment type="caution">
    <text evidence="1">The sequence shown here is derived from an EMBL/GenBank/DDBJ whole genome shotgun (WGS) entry which is preliminary data.</text>
</comment>
<proteinExistence type="predicted"/>
<organism evidence="1 2">
    <name type="scientific">Lactuca sativa</name>
    <name type="common">Garden lettuce</name>
    <dbReference type="NCBI Taxonomy" id="4236"/>
    <lineage>
        <taxon>Eukaryota</taxon>
        <taxon>Viridiplantae</taxon>
        <taxon>Streptophyta</taxon>
        <taxon>Embryophyta</taxon>
        <taxon>Tracheophyta</taxon>
        <taxon>Spermatophyta</taxon>
        <taxon>Magnoliopsida</taxon>
        <taxon>eudicotyledons</taxon>
        <taxon>Gunneridae</taxon>
        <taxon>Pentapetalae</taxon>
        <taxon>asterids</taxon>
        <taxon>campanulids</taxon>
        <taxon>Asterales</taxon>
        <taxon>Asteraceae</taxon>
        <taxon>Cichorioideae</taxon>
        <taxon>Cichorieae</taxon>
        <taxon>Lactucinae</taxon>
        <taxon>Lactuca</taxon>
    </lineage>
</organism>
<protein>
    <recommendedName>
        <fullName evidence="3">Reverse transcriptase domain-containing protein</fullName>
    </recommendedName>
</protein>
<keyword evidence="2" id="KW-1185">Reference proteome</keyword>
<evidence type="ECO:0000313" key="1">
    <source>
        <dbReference type="EMBL" id="KAJ0197529.1"/>
    </source>
</evidence>
<dbReference type="AlphaFoldDB" id="A0A9R1X3V9"/>
<dbReference type="Proteomes" id="UP000235145">
    <property type="component" value="Unassembled WGS sequence"/>
</dbReference>
<dbReference type="EMBL" id="NBSK02000007">
    <property type="protein sequence ID" value="KAJ0197529.1"/>
    <property type="molecule type" value="Genomic_DNA"/>
</dbReference>
<name>A0A9R1X3V9_LACSA</name>
<accession>A0A9R1X3V9</accession>
<reference evidence="1 2" key="1">
    <citation type="journal article" date="2017" name="Nat. Commun.">
        <title>Genome assembly with in vitro proximity ligation data and whole-genome triplication in lettuce.</title>
        <authorList>
            <person name="Reyes-Chin-Wo S."/>
            <person name="Wang Z."/>
            <person name="Yang X."/>
            <person name="Kozik A."/>
            <person name="Arikit S."/>
            <person name="Song C."/>
            <person name="Xia L."/>
            <person name="Froenicke L."/>
            <person name="Lavelle D.O."/>
            <person name="Truco M.J."/>
            <person name="Xia R."/>
            <person name="Zhu S."/>
            <person name="Xu C."/>
            <person name="Xu H."/>
            <person name="Xu X."/>
            <person name="Cox K."/>
            <person name="Korf I."/>
            <person name="Meyers B.C."/>
            <person name="Michelmore R.W."/>
        </authorList>
    </citation>
    <scope>NUCLEOTIDE SEQUENCE [LARGE SCALE GENOMIC DNA]</scope>
    <source>
        <strain evidence="2">cv. Salinas</strain>
        <tissue evidence="1">Seedlings</tissue>
    </source>
</reference>